<accession>A0A1J5SNM2</accession>
<organism evidence="2">
    <name type="scientific">mine drainage metagenome</name>
    <dbReference type="NCBI Taxonomy" id="410659"/>
    <lineage>
        <taxon>unclassified sequences</taxon>
        <taxon>metagenomes</taxon>
        <taxon>ecological metagenomes</taxon>
    </lineage>
</organism>
<dbReference type="Pfam" id="PF01872">
    <property type="entry name" value="RibD_C"/>
    <property type="match status" value="1"/>
</dbReference>
<name>A0A1J5SNM2_9ZZZZ</name>
<dbReference type="SUPFAM" id="SSF53597">
    <property type="entry name" value="Dihydrofolate reductase-like"/>
    <property type="match status" value="1"/>
</dbReference>
<evidence type="ECO:0000259" key="1">
    <source>
        <dbReference type="Pfam" id="PF01872"/>
    </source>
</evidence>
<protein>
    <submittedName>
        <fullName evidence="2">Dihydrofolate reductase</fullName>
        <ecNumber evidence="2">1.5.1.3</ecNumber>
    </submittedName>
</protein>
<reference evidence="2" key="1">
    <citation type="submission" date="2016-10" db="EMBL/GenBank/DDBJ databases">
        <title>Sequence of Gallionella enrichment culture.</title>
        <authorList>
            <person name="Poehlein A."/>
            <person name="Muehling M."/>
            <person name="Daniel R."/>
        </authorList>
    </citation>
    <scope>NUCLEOTIDE SEQUENCE</scope>
</reference>
<dbReference type="InterPro" id="IPR024072">
    <property type="entry name" value="DHFR-like_dom_sf"/>
</dbReference>
<dbReference type="EC" id="1.5.1.3" evidence="2"/>
<dbReference type="AlphaFoldDB" id="A0A1J5SNM2"/>
<dbReference type="GO" id="GO:0004146">
    <property type="term" value="F:dihydrofolate reductase activity"/>
    <property type="evidence" value="ECO:0007669"/>
    <property type="project" value="UniProtKB-EC"/>
</dbReference>
<feature type="domain" description="Bacterial bifunctional deaminase-reductase C-terminal" evidence="1">
    <location>
        <begin position="98"/>
        <end position="172"/>
    </location>
</feature>
<dbReference type="InterPro" id="IPR050765">
    <property type="entry name" value="Riboflavin_Biosynth_HTPR"/>
</dbReference>
<dbReference type="InterPro" id="IPR002734">
    <property type="entry name" value="RibDG_C"/>
</dbReference>
<dbReference type="GO" id="GO:0009231">
    <property type="term" value="P:riboflavin biosynthetic process"/>
    <property type="evidence" value="ECO:0007669"/>
    <property type="project" value="InterPro"/>
</dbReference>
<evidence type="ECO:0000313" key="2">
    <source>
        <dbReference type="EMBL" id="OIR03268.1"/>
    </source>
</evidence>
<sequence>MVIKCSLFVATILDGFIARKCGALDWLPGSDGVTESENHGYTDFFASIDSLVKGRNTCDLMHTFGEWLYPGKKVLVLSSRFPKIPIRLAEEAKGTSMPPMEVVRQLEASGSAHAYVDGGKTIQSFLQAGLIQDVMITRVPVLIGEGIPLFGSSGRDIRLRHLSTGVLENGLVQSKYQVENAA</sequence>
<gene>
    <name evidence="2" type="primary">folA_3</name>
    <name evidence="2" type="ORF">GALL_145400</name>
</gene>
<dbReference type="PANTHER" id="PTHR38011:SF11">
    <property type="entry name" value="2,5-DIAMINO-6-RIBOSYLAMINO-4(3H)-PYRIMIDINONE 5'-PHOSPHATE REDUCTASE"/>
    <property type="match status" value="1"/>
</dbReference>
<keyword evidence="2" id="KW-0560">Oxidoreductase</keyword>
<proteinExistence type="predicted"/>
<dbReference type="Gene3D" id="3.40.430.10">
    <property type="entry name" value="Dihydrofolate Reductase, subunit A"/>
    <property type="match status" value="1"/>
</dbReference>
<dbReference type="EMBL" id="MLJW01000067">
    <property type="protein sequence ID" value="OIR03268.1"/>
    <property type="molecule type" value="Genomic_DNA"/>
</dbReference>
<dbReference type="GO" id="GO:0008703">
    <property type="term" value="F:5-amino-6-(5-phosphoribosylamino)uracil reductase activity"/>
    <property type="evidence" value="ECO:0007669"/>
    <property type="project" value="InterPro"/>
</dbReference>
<comment type="caution">
    <text evidence="2">The sequence shown here is derived from an EMBL/GenBank/DDBJ whole genome shotgun (WGS) entry which is preliminary data.</text>
</comment>
<dbReference type="PANTHER" id="PTHR38011">
    <property type="entry name" value="DIHYDROFOLATE REDUCTASE FAMILY PROTEIN (AFU_ORTHOLOGUE AFUA_8G06820)"/>
    <property type="match status" value="1"/>
</dbReference>